<gene>
    <name evidence="2" type="ORF">METZ01_LOCUS62756</name>
</gene>
<accession>A0A381T0Z2</accession>
<evidence type="ECO:0000256" key="1">
    <source>
        <dbReference type="SAM" id="MobiDB-lite"/>
    </source>
</evidence>
<name>A0A381T0Z2_9ZZZZ</name>
<organism evidence="2">
    <name type="scientific">marine metagenome</name>
    <dbReference type="NCBI Taxonomy" id="408172"/>
    <lineage>
        <taxon>unclassified sequences</taxon>
        <taxon>metagenomes</taxon>
        <taxon>ecological metagenomes</taxon>
    </lineage>
</organism>
<dbReference type="EMBL" id="UINC01003866">
    <property type="protein sequence ID" value="SVA09902.1"/>
    <property type="molecule type" value="Genomic_DNA"/>
</dbReference>
<feature type="region of interest" description="Disordered" evidence="1">
    <location>
        <begin position="1"/>
        <end position="33"/>
    </location>
</feature>
<feature type="non-terminal residue" evidence="2">
    <location>
        <position position="1"/>
    </location>
</feature>
<sequence length="33" mass="3157">VDGLAPAGEPLPVEPGSETAGIDELPGPLGVCV</sequence>
<evidence type="ECO:0000313" key="2">
    <source>
        <dbReference type="EMBL" id="SVA09902.1"/>
    </source>
</evidence>
<reference evidence="2" key="1">
    <citation type="submission" date="2018-05" db="EMBL/GenBank/DDBJ databases">
        <authorList>
            <person name="Lanie J.A."/>
            <person name="Ng W.-L."/>
            <person name="Kazmierczak K.M."/>
            <person name="Andrzejewski T.M."/>
            <person name="Davidsen T.M."/>
            <person name="Wayne K.J."/>
            <person name="Tettelin H."/>
            <person name="Glass J.I."/>
            <person name="Rusch D."/>
            <person name="Podicherti R."/>
            <person name="Tsui H.-C.T."/>
            <person name="Winkler M.E."/>
        </authorList>
    </citation>
    <scope>NUCLEOTIDE SEQUENCE</scope>
</reference>
<dbReference type="AlphaFoldDB" id="A0A381T0Z2"/>
<protein>
    <submittedName>
        <fullName evidence="2">Uncharacterized protein</fullName>
    </submittedName>
</protein>
<proteinExistence type="predicted"/>